<evidence type="ECO:0000256" key="1">
    <source>
        <dbReference type="ARBA" id="ARBA00004167"/>
    </source>
</evidence>
<dbReference type="RefSeq" id="WP_076453677.1">
    <property type="nucleotide sequence ID" value="NZ_FTOB01000001.1"/>
</dbReference>
<dbReference type="Pfam" id="PF04357">
    <property type="entry name" value="TamB"/>
    <property type="match status" value="1"/>
</dbReference>
<keyword evidence="2" id="KW-0812">Transmembrane</keyword>
<comment type="caution">
    <text evidence="7">The sequence shown here is derived from an EMBL/GenBank/DDBJ whole genome shotgun (WGS) entry which is preliminary data.</text>
</comment>
<dbReference type="EMBL" id="FTOB01000001">
    <property type="protein sequence ID" value="SIS42792.1"/>
    <property type="molecule type" value="Genomic_DNA"/>
</dbReference>
<evidence type="ECO:0000313" key="8">
    <source>
        <dbReference type="Proteomes" id="UP000185728"/>
    </source>
</evidence>
<evidence type="ECO:0000256" key="3">
    <source>
        <dbReference type="ARBA" id="ARBA00022989"/>
    </source>
</evidence>
<evidence type="ECO:0000256" key="2">
    <source>
        <dbReference type="ARBA" id="ARBA00022692"/>
    </source>
</evidence>
<organism evidence="7 8">
    <name type="scientific">Zobellia uliginosa</name>
    <dbReference type="NCBI Taxonomy" id="143224"/>
    <lineage>
        <taxon>Bacteria</taxon>
        <taxon>Pseudomonadati</taxon>
        <taxon>Bacteroidota</taxon>
        <taxon>Flavobacteriia</taxon>
        <taxon>Flavobacteriales</taxon>
        <taxon>Flavobacteriaceae</taxon>
        <taxon>Zobellia</taxon>
    </lineage>
</organism>
<protein>
    <recommendedName>
        <fullName evidence="6">Translocation and assembly module TamB C-terminal domain-containing protein</fullName>
    </recommendedName>
</protein>
<evidence type="ECO:0000259" key="6">
    <source>
        <dbReference type="Pfam" id="PF04357"/>
    </source>
</evidence>
<keyword evidence="4" id="KW-0472">Membrane</keyword>
<evidence type="ECO:0000313" key="7">
    <source>
        <dbReference type="EMBL" id="SIS42792.1"/>
    </source>
</evidence>
<feature type="region of interest" description="Disordered" evidence="5">
    <location>
        <begin position="1645"/>
        <end position="1664"/>
    </location>
</feature>
<name>A0ABY1KPL3_9FLAO</name>
<gene>
    <name evidence="7" type="ORF">SAMN05421766_101891</name>
</gene>
<sequence length="1664" mass="183630">MQEEKRKYRWLRRFGRVSLVLVLLFLALVLFIRSQWGQDLIVGKLTDYVSQKTQTKVGIDRLFLTFSGNLFLEGLYLEDTKGDTLVYSKNLEVNLALRPLVFGNELNLKSATWEGLRANIHRAETMEDFNFTFLVDAFAAADTTTVSTDTEAMQIRIGKLHFTDFKVDYKDAYLGMDSRIRLGELLWDADATDLEKLRFELDGFQLSDTEIFYRQTKAFSSEDTTQTTLPYLAVDHLQLKNVKADYGSVPDSTFAHLNFSDFELELPKADLATNTIEVDRMALKGSSMALHLPSDLATVDSTETDVPDTAFEWPKFSVRADGVDFENNTIVYTRGRARSQKGDFNPNAISLSEFKLRAEAIRYQPRMVQMDLKALSFVEKSGIVLRNLAFGAEMDDTSAALTGLQLRLNESALAGEMTMGYPSVEKLMDTPDQTEVDMALEEVYLDLNDVFTLRPQLADNTYLKSAAQHPVQGGITAEGTLEEIDIKNMRLNWGETSQFIAQGSLNNITRPDALYFNFDTIRLNTVKADIARFVSEKELGISLPQTLAIDAEARGEINDLRAEATLAIPEGTIAAKGSYQDGAEMRFKGALKVDGLQLDKLLNNPQLGGVFFTMDVSGGGDVNNLDAKLKADFSQLQLNDYDFSALKLEGDIQNGKGAIDLSFKDDNLHLMAQTKVVLDSVSSELDVDLNVIGADLYALGATRENIKAGFELKALFTGNADAYTIDGGIENGVAVYDDEQYQLGGVKLSSSVDPAHTGLSLDSDFLMARLESNASPQGLGKALQQQFENYFKDSLTENSETDSVKVKMNLKLSPTPILTEVFLRGVERLDSLLVEADFDARTKKMNADVYVPSLAYQGSSIDSLGVQLRGTATDLNFSAGFGGLVFEPIQMEGTYITGNLKNKELLLDFVALDGKEEMAHISSVMTLSKDTTLIRIDPSNLLLNKKKWSLPQDNQIAVGEKLLRFRKLNFTRNEQELTISNRMEGVEKEHIGIGFDNFKLQTFLSLLNPDETLASGLVKGDLVIENPFGATGLVADFKINSLEALENPLGNLGLKANSTGVSAYDFNLALKDGGVDFDLVGDYAAAEKGALLNLDLDLNRIELTKLQVFTKGAIKDAHGAVSGRINVSGTTASPEYKGVLDFNEVDFNVASLNAVFKISEEQLKLDTEGVYFDGFQVMDADGSAFTVQGGIGTQSLLNPSFDLKLKAEKFRVLNATEKDNELFYGEASLDADIAVQGDLELPKITGKLRIRKVTDITYVVPESQLDVEERDGVVLFVNRENPDAILTRNDQEEVPSFFQGMDVRTVLEIAEDADFHVIIDERTGDNLEVSGEAALNLNIEPNGRMNLTGRYELKSGHYETNLYNLVNRRFEINPGSTITWQGDPANAKLDVTAVYKVETSASPLMASVTSSEDLGVSSQYQQVLPFLVYLNVDGELLQPELSFGLDMPEDEQGSLGGAVYGRVQQLNGQEAELNKQVFSLLALNRFYPDSGSDGSLGGTAAIARDNVNKVLSGELNAFSDKVFGSTGLEVDFDLDSFTDYQGDTPQDRTQLNINAKKKLFDDRLVVTAGSAVDVEGSAQSGQEQTPIIGNVSLEYLLTQDGRYRLKGFRKSEYENIVDGQLIVTGMAVIFNREFNKFSQLFNPLKKEAGTDKKKNKTEEPQENQ</sequence>
<keyword evidence="8" id="KW-1185">Reference proteome</keyword>
<evidence type="ECO:0000256" key="4">
    <source>
        <dbReference type="ARBA" id="ARBA00023136"/>
    </source>
</evidence>
<evidence type="ECO:0000256" key="5">
    <source>
        <dbReference type="SAM" id="MobiDB-lite"/>
    </source>
</evidence>
<keyword evidence="3" id="KW-1133">Transmembrane helix</keyword>
<comment type="subcellular location">
    <subcellularLocation>
        <location evidence="1">Membrane</location>
        <topology evidence="1">Single-pass membrane protein</topology>
    </subcellularLocation>
</comment>
<proteinExistence type="predicted"/>
<feature type="domain" description="Translocation and assembly module TamB C-terminal" evidence="6">
    <location>
        <begin position="1175"/>
        <end position="1634"/>
    </location>
</feature>
<accession>A0ABY1KPL3</accession>
<dbReference type="InterPro" id="IPR007452">
    <property type="entry name" value="TamB_C"/>
</dbReference>
<reference evidence="7 8" key="1">
    <citation type="submission" date="2017-01" db="EMBL/GenBank/DDBJ databases">
        <authorList>
            <person name="Varghese N."/>
            <person name="Submissions S."/>
        </authorList>
    </citation>
    <scope>NUCLEOTIDE SEQUENCE [LARGE SCALE GENOMIC DNA]</scope>
    <source>
        <strain evidence="7 8">DSM 2061</strain>
    </source>
</reference>
<dbReference type="Proteomes" id="UP000185728">
    <property type="component" value="Unassembled WGS sequence"/>
</dbReference>